<protein>
    <submittedName>
        <fullName evidence="1">Uncharacterized protein</fullName>
    </submittedName>
</protein>
<evidence type="ECO:0000313" key="1">
    <source>
        <dbReference type="EMBL" id="MBM7078054.1"/>
    </source>
</evidence>
<keyword evidence="2" id="KW-1185">Reference proteome</keyword>
<accession>A0ABS2IVH4</accession>
<comment type="caution">
    <text evidence="1">The sequence shown here is derived from an EMBL/GenBank/DDBJ whole genome shotgun (WGS) entry which is preliminary data.</text>
</comment>
<name>A0ABS2IVH4_9ACTN</name>
<evidence type="ECO:0000313" key="2">
    <source>
        <dbReference type="Proteomes" id="UP001518872"/>
    </source>
</evidence>
<gene>
    <name evidence="1" type="ORF">JQX11_17150</name>
</gene>
<dbReference type="RefSeq" id="WP_204925938.1">
    <property type="nucleotide sequence ID" value="NZ_JAFEUC010000007.1"/>
</dbReference>
<sequence>MQLAATDVTGWRSVGQGVWENDFPAESVQLATFTHAEMAADRFSRQLASALDGVANGADPHWTAVTTYYASFYAAQSLLLRCGSGAVRFTGVRGLPFQGVYAISAKASNVYAGRVAVRLSSVGGSSHRATWREIVDLLDDLVGIESNPRAILVLETLKKEISRPRWLSDARNEINYDLTSSPFRMPNWPSLLFKLDNESQVEDELARSEQVRTERRFEIVTMSLAILSAQLREEYRVRGGRIDSRQIREREAILPSHSWLVMHERA</sequence>
<reference evidence="1 2" key="1">
    <citation type="submission" date="2021-02" db="EMBL/GenBank/DDBJ databases">
        <authorList>
            <person name="Ra J.-S."/>
        </authorList>
    </citation>
    <scope>NUCLEOTIDE SEQUENCE [LARGE SCALE GENOMIC DNA]</scope>
    <source>
        <strain evidence="1 2">MMS20-R1-14</strain>
    </source>
</reference>
<dbReference type="EMBL" id="JAFEUC010000007">
    <property type="protein sequence ID" value="MBM7078054.1"/>
    <property type="molecule type" value="Genomic_DNA"/>
</dbReference>
<dbReference type="Proteomes" id="UP001518872">
    <property type="component" value="Unassembled WGS sequence"/>
</dbReference>
<organism evidence="1 2">
    <name type="scientific">Micromonospora humida</name>
    <dbReference type="NCBI Taxonomy" id="2809018"/>
    <lineage>
        <taxon>Bacteria</taxon>
        <taxon>Bacillati</taxon>
        <taxon>Actinomycetota</taxon>
        <taxon>Actinomycetes</taxon>
        <taxon>Micromonosporales</taxon>
        <taxon>Micromonosporaceae</taxon>
        <taxon>Micromonospora</taxon>
    </lineage>
</organism>
<proteinExistence type="predicted"/>